<dbReference type="Proteomes" id="UP000051643">
    <property type="component" value="Unassembled WGS sequence"/>
</dbReference>
<feature type="signal peptide" evidence="12">
    <location>
        <begin position="1"/>
        <end position="18"/>
    </location>
</feature>
<name>A0A0Q9ZCJ7_9FLAO</name>
<sequence length="915" mass="100365">MRKLLALAMFLTSATIFAQGTLTGTVLDSEMNGPLPGATVMVVGTNNGTTTDFDGNFSLDVKSASGRISITFIGYERKTIKFDVANGATQDLGTIALGVDADALAEVVITGIADLAKDRETPVAVSTIRAAEIQEKLGSQEFPEILNNTPSIYATKQGGGFGDARINIRGFDTNNSAVMINGVPINDMENGAVYWSNWAGLSDVASAIQVQRGLGSSKLAVSSVGGTINVITRAADRAEGGFVTAMTGNDSYLKTVASYNTGLMESGFSTTVLLSQTQGDGYIDGTEFQGYNYYLGFGYRPNDTHDFQFTVTGAPQWHNQRSRSSSIDTYQRYSDNDDPNIKYNEEWGYLNGEAYSFRRNFYHKPIMSLNWDFDINSKTQLSTSAYASFGRGGGTGEIGTINGRRQFALPRTNDGLIRVDDIFAYNSGQPVPDFGNEANPEGQRTLTDGIYLNQGNNDRSSANGITRRASINSHNWFGVLSNLSNQLTDELTLDVGIDLRTYKGIHYRRVNDLLGGDAYLQTDNDNNVPNPVLRETYDADPNFWVFSDIDSEEKIDYYNDGLVRWAGTFGQLEYNNEVISAFVQGSISNQGFKRVEYFGELEGNQETDWENIIGGNIKGGLNWNIDEMHNIYANAGYYSKQPLFDAVYINFGNNLNPDLQNEQVIGTEIGYGFRSSFFSANVNLYRTSWADRFESDGAVFNAETPQEIRGTANLYGITQVHTGLEIDFTGRISDKLGFNGMMSIGNWEYDGDVEATYFDNDQSPILDENGNPQTATLALDGVKVGDAPQFTASIGADYEIIEGLGVDANYRYVDNLYADFDATDALGEENFEALKLPSFGLVDAGASFRLPIGKNNNNLNFRVNVNNVFDTMYISEADTNLLAGAGDETYDGVNVNNRVYFGFGRTWNAGVTFNF</sequence>
<dbReference type="Pfam" id="PF00593">
    <property type="entry name" value="TonB_dep_Rec_b-barrel"/>
    <property type="match status" value="1"/>
</dbReference>
<evidence type="ECO:0000256" key="3">
    <source>
        <dbReference type="ARBA" id="ARBA00022452"/>
    </source>
</evidence>
<evidence type="ECO:0000256" key="5">
    <source>
        <dbReference type="ARBA" id="ARBA00022729"/>
    </source>
</evidence>
<keyword evidence="2 10" id="KW-0813">Transport</keyword>
<dbReference type="GO" id="GO:0044718">
    <property type="term" value="P:siderophore transmembrane transport"/>
    <property type="evidence" value="ECO:0007669"/>
    <property type="project" value="TreeGrafter"/>
</dbReference>
<comment type="subcellular location">
    <subcellularLocation>
        <location evidence="1 10">Cell outer membrane</location>
        <topology evidence="1 10">Multi-pass membrane protein</topology>
    </subcellularLocation>
</comment>
<dbReference type="InterPro" id="IPR037066">
    <property type="entry name" value="Plug_dom_sf"/>
</dbReference>
<dbReference type="Gene3D" id="2.60.40.1120">
    <property type="entry name" value="Carboxypeptidase-like, regulatory domain"/>
    <property type="match status" value="1"/>
</dbReference>
<feature type="domain" description="TonB-dependent receptor-like beta-barrel" evidence="13">
    <location>
        <begin position="319"/>
        <end position="868"/>
    </location>
</feature>
<evidence type="ECO:0000256" key="10">
    <source>
        <dbReference type="PROSITE-ProRule" id="PRU01360"/>
    </source>
</evidence>
<accession>A0A0Q9ZCJ7</accession>
<evidence type="ECO:0000256" key="4">
    <source>
        <dbReference type="ARBA" id="ARBA00022692"/>
    </source>
</evidence>
<evidence type="ECO:0000256" key="8">
    <source>
        <dbReference type="ARBA" id="ARBA00023136"/>
    </source>
</evidence>
<dbReference type="PANTHER" id="PTHR30069:SF53">
    <property type="entry name" value="COLICIN I RECEPTOR-RELATED"/>
    <property type="match status" value="1"/>
</dbReference>
<keyword evidence="16" id="KW-1185">Reference proteome</keyword>
<keyword evidence="3 10" id="KW-1134">Transmembrane beta strand</keyword>
<evidence type="ECO:0000256" key="6">
    <source>
        <dbReference type="ARBA" id="ARBA00023065"/>
    </source>
</evidence>
<evidence type="ECO:0000256" key="11">
    <source>
        <dbReference type="RuleBase" id="RU003357"/>
    </source>
</evidence>
<reference evidence="15" key="1">
    <citation type="submission" date="2015-10" db="EMBL/GenBank/DDBJ databases">
        <title>Draft genome sequence of Salegentibacter mishustinae KCTC 12263.</title>
        <authorList>
            <person name="Lin W."/>
            <person name="Zheng Q."/>
        </authorList>
    </citation>
    <scope>NUCLEOTIDE SEQUENCE [LARGE SCALE GENOMIC DNA]</scope>
    <source>
        <strain evidence="15">KCTC 12263</strain>
    </source>
</reference>
<evidence type="ECO:0000256" key="7">
    <source>
        <dbReference type="ARBA" id="ARBA00023077"/>
    </source>
</evidence>
<dbReference type="InterPro" id="IPR000531">
    <property type="entry name" value="Beta-barrel_TonB"/>
</dbReference>
<keyword evidence="9 10" id="KW-0998">Cell outer membrane</keyword>
<evidence type="ECO:0000256" key="9">
    <source>
        <dbReference type="ARBA" id="ARBA00023237"/>
    </source>
</evidence>
<evidence type="ECO:0000256" key="12">
    <source>
        <dbReference type="SAM" id="SignalP"/>
    </source>
</evidence>
<dbReference type="InterPro" id="IPR039426">
    <property type="entry name" value="TonB-dep_rcpt-like"/>
</dbReference>
<dbReference type="Pfam" id="PF13715">
    <property type="entry name" value="CarbopepD_reg_2"/>
    <property type="match status" value="1"/>
</dbReference>
<keyword evidence="7 11" id="KW-0798">TonB box</keyword>
<dbReference type="STRING" id="270918.APR42_08715"/>
<dbReference type="SUPFAM" id="SSF56935">
    <property type="entry name" value="Porins"/>
    <property type="match status" value="1"/>
</dbReference>
<feature type="chain" id="PRO_5006389346" evidence="12">
    <location>
        <begin position="19"/>
        <end position="915"/>
    </location>
</feature>
<dbReference type="PANTHER" id="PTHR30069">
    <property type="entry name" value="TONB-DEPENDENT OUTER MEMBRANE RECEPTOR"/>
    <property type="match status" value="1"/>
</dbReference>
<keyword evidence="6" id="KW-0406">Ion transport</keyword>
<dbReference type="EMBL" id="LKTP01000034">
    <property type="protein sequence ID" value="KRG27826.1"/>
    <property type="molecule type" value="Genomic_DNA"/>
</dbReference>
<dbReference type="InterPro" id="IPR012910">
    <property type="entry name" value="Plug_dom"/>
</dbReference>
<keyword evidence="5 12" id="KW-0732">Signal</keyword>
<dbReference type="AlphaFoldDB" id="A0A0Q9ZCJ7"/>
<dbReference type="PROSITE" id="PS52016">
    <property type="entry name" value="TONB_DEPENDENT_REC_3"/>
    <property type="match status" value="1"/>
</dbReference>
<keyword evidence="8 10" id="KW-0472">Membrane</keyword>
<protein>
    <submittedName>
        <fullName evidence="15">TonB-dependent receptor</fullName>
    </submittedName>
</protein>
<evidence type="ECO:0000259" key="14">
    <source>
        <dbReference type="Pfam" id="PF07715"/>
    </source>
</evidence>
<evidence type="ECO:0000259" key="13">
    <source>
        <dbReference type="Pfam" id="PF00593"/>
    </source>
</evidence>
<dbReference type="GO" id="GO:0015344">
    <property type="term" value="F:siderophore uptake transmembrane transporter activity"/>
    <property type="evidence" value="ECO:0007669"/>
    <property type="project" value="TreeGrafter"/>
</dbReference>
<evidence type="ECO:0000256" key="2">
    <source>
        <dbReference type="ARBA" id="ARBA00022448"/>
    </source>
</evidence>
<evidence type="ECO:0000313" key="15">
    <source>
        <dbReference type="EMBL" id="KRG27826.1"/>
    </source>
</evidence>
<feature type="domain" description="TonB-dependent receptor plug" evidence="14">
    <location>
        <begin position="118"/>
        <end position="227"/>
    </location>
</feature>
<dbReference type="InterPro" id="IPR008969">
    <property type="entry name" value="CarboxyPept-like_regulatory"/>
</dbReference>
<proteinExistence type="inferred from homology"/>
<dbReference type="Pfam" id="PF07715">
    <property type="entry name" value="Plug"/>
    <property type="match status" value="1"/>
</dbReference>
<keyword evidence="4 10" id="KW-0812">Transmembrane</keyword>
<dbReference type="GO" id="GO:0009279">
    <property type="term" value="C:cell outer membrane"/>
    <property type="evidence" value="ECO:0007669"/>
    <property type="project" value="UniProtKB-SubCell"/>
</dbReference>
<dbReference type="Gene3D" id="2.40.170.20">
    <property type="entry name" value="TonB-dependent receptor, beta-barrel domain"/>
    <property type="match status" value="1"/>
</dbReference>
<comment type="similarity">
    <text evidence="10 11">Belongs to the TonB-dependent receptor family.</text>
</comment>
<dbReference type="Gene3D" id="2.170.130.10">
    <property type="entry name" value="TonB-dependent receptor, plug domain"/>
    <property type="match status" value="1"/>
</dbReference>
<gene>
    <name evidence="15" type="ORF">APR42_08715</name>
</gene>
<comment type="caution">
    <text evidence="15">The sequence shown here is derived from an EMBL/GenBank/DDBJ whole genome shotgun (WGS) entry which is preliminary data.</text>
</comment>
<keyword evidence="15" id="KW-0675">Receptor</keyword>
<organism evidence="15 16">
    <name type="scientific">Salegentibacter mishustinae</name>
    <dbReference type="NCBI Taxonomy" id="270918"/>
    <lineage>
        <taxon>Bacteria</taxon>
        <taxon>Pseudomonadati</taxon>
        <taxon>Bacteroidota</taxon>
        <taxon>Flavobacteriia</taxon>
        <taxon>Flavobacteriales</taxon>
        <taxon>Flavobacteriaceae</taxon>
        <taxon>Salegentibacter</taxon>
    </lineage>
</organism>
<dbReference type="InterPro" id="IPR036942">
    <property type="entry name" value="Beta-barrel_TonB_sf"/>
</dbReference>
<evidence type="ECO:0000256" key="1">
    <source>
        <dbReference type="ARBA" id="ARBA00004571"/>
    </source>
</evidence>
<dbReference type="SUPFAM" id="SSF49464">
    <property type="entry name" value="Carboxypeptidase regulatory domain-like"/>
    <property type="match status" value="1"/>
</dbReference>
<dbReference type="RefSeq" id="WP_057482498.1">
    <property type="nucleotide sequence ID" value="NZ_BMWR01000004.1"/>
</dbReference>
<evidence type="ECO:0000313" key="16">
    <source>
        <dbReference type="Proteomes" id="UP000051643"/>
    </source>
</evidence>
<dbReference type="OrthoDB" id="9761152at2"/>